<keyword evidence="3" id="KW-1185">Reference proteome</keyword>
<dbReference type="AlphaFoldDB" id="A0A365YA58"/>
<comment type="caution">
    <text evidence="2">The sequence shown here is derived from an EMBL/GenBank/DDBJ whole genome shotgun (WGS) entry which is preliminary data.</text>
</comment>
<feature type="transmembrane region" description="Helical" evidence="1">
    <location>
        <begin position="76"/>
        <end position="104"/>
    </location>
</feature>
<dbReference type="RefSeq" id="WP_113607961.1">
    <property type="nucleotide sequence ID" value="NZ_POAF01000009.1"/>
</dbReference>
<organism evidence="2 3">
    <name type="scientific">Glutamicibacter soli</name>
    <dbReference type="NCBI Taxonomy" id="453836"/>
    <lineage>
        <taxon>Bacteria</taxon>
        <taxon>Bacillati</taxon>
        <taxon>Actinomycetota</taxon>
        <taxon>Actinomycetes</taxon>
        <taxon>Micrococcales</taxon>
        <taxon>Micrococcaceae</taxon>
        <taxon>Glutamicibacter</taxon>
    </lineage>
</organism>
<feature type="transmembrane region" description="Helical" evidence="1">
    <location>
        <begin position="21"/>
        <end position="44"/>
    </location>
</feature>
<keyword evidence="1" id="KW-0812">Transmembrane</keyword>
<gene>
    <name evidence="2" type="ORF">C1H84_15980</name>
</gene>
<keyword evidence="1" id="KW-1133">Transmembrane helix</keyword>
<name>A0A365YA58_9MICC</name>
<dbReference type="EMBL" id="POAF01000009">
    <property type="protein sequence ID" value="RBL99189.1"/>
    <property type="molecule type" value="Genomic_DNA"/>
</dbReference>
<proteinExistence type="predicted"/>
<reference evidence="2 3" key="1">
    <citation type="submission" date="2018-01" db="EMBL/GenBank/DDBJ databases">
        <title>Glutamicibacter soli strain NHPC-3 Whole genome sequence and assembly.</title>
        <authorList>
            <person name="Choudhury P."/>
            <person name="Gupta D."/>
            <person name="Sengupta K."/>
            <person name="Jawed A."/>
            <person name="Sultana N."/>
            <person name="Saha P."/>
        </authorList>
    </citation>
    <scope>NUCLEOTIDE SEQUENCE [LARGE SCALE GENOMIC DNA]</scope>
    <source>
        <strain evidence="2 3">NHPC-3</strain>
    </source>
</reference>
<evidence type="ECO:0000256" key="1">
    <source>
        <dbReference type="SAM" id="Phobius"/>
    </source>
</evidence>
<keyword evidence="1" id="KW-0472">Membrane</keyword>
<protein>
    <submittedName>
        <fullName evidence="2">Uncharacterized protein</fullName>
    </submittedName>
</protein>
<sequence length="242" mass="26614">MAPGHRAELSGTGRVEAFSDGVLAAVIHAGSFLLTPVVFFALQYHLPKRRPHLLRETLDARQTRSILLRGLVSMPIYVLAAAAALLSAYLTLGICMAMGLFYLLRTAGNGVRRAASPLYTLEMPIELKSMLCRVTGEVFGRGFIVVEDASRENPPQYSVLVRNCGTGLAAVIRIDLIRLDVDFPDHDVRTGIVDDDDNEAGKEAELHRLCRLFRSGTTPVVHVEADGQRWQIGRRVSRVPNP</sequence>
<dbReference type="Proteomes" id="UP000252167">
    <property type="component" value="Unassembled WGS sequence"/>
</dbReference>
<accession>A0A365YA58</accession>
<evidence type="ECO:0000313" key="2">
    <source>
        <dbReference type="EMBL" id="RBL99189.1"/>
    </source>
</evidence>
<evidence type="ECO:0000313" key="3">
    <source>
        <dbReference type="Proteomes" id="UP000252167"/>
    </source>
</evidence>